<evidence type="ECO:0000313" key="3">
    <source>
        <dbReference type="Proteomes" id="UP000308197"/>
    </source>
</evidence>
<evidence type="ECO:0000313" key="2">
    <source>
        <dbReference type="EMBL" id="TFK79755.1"/>
    </source>
</evidence>
<feature type="compositionally biased region" description="Polar residues" evidence="1">
    <location>
        <begin position="1"/>
        <end position="17"/>
    </location>
</feature>
<reference evidence="2 3" key="1">
    <citation type="journal article" date="2019" name="Nat. Ecol. Evol.">
        <title>Megaphylogeny resolves global patterns of mushroom evolution.</title>
        <authorList>
            <person name="Varga T."/>
            <person name="Krizsan K."/>
            <person name="Foldi C."/>
            <person name="Dima B."/>
            <person name="Sanchez-Garcia M."/>
            <person name="Sanchez-Ramirez S."/>
            <person name="Szollosi G.J."/>
            <person name="Szarkandi J.G."/>
            <person name="Papp V."/>
            <person name="Albert L."/>
            <person name="Andreopoulos W."/>
            <person name="Angelini C."/>
            <person name="Antonin V."/>
            <person name="Barry K.W."/>
            <person name="Bougher N.L."/>
            <person name="Buchanan P."/>
            <person name="Buyck B."/>
            <person name="Bense V."/>
            <person name="Catcheside P."/>
            <person name="Chovatia M."/>
            <person name="Cooper J."/>
            <person name="Damon W."/>
            <person name="Desjardin D."/>
            <person name="Finy P."/>
            <person name="Geml J."/>
            <person name="Haridas S."/>
            <person name="Hughes K."/>
            <person name="Justo A."/>
            <person name="Karasinski D."/>
            <person name="Kautmanova I."/>
            <person name="Kiss B."/>
            <person name="Kocsube S."/>
            <person name="Kotiranta H."/>
            <person name="LaButti K.M."/>
            <person name="Lechner B.E."/>
            <person name="Liimatainen K."/>
            <person name="Lipzen A."/>
            <person name="Lukacs Z."/>
            <person name="Mihaltcheva S."/>
            <person name="Morgado L.N."/>
            <person name="Niskanen T."/>
            <person name="Noordeloos M.E."/>
            <person name="Ohm R.A."/>
            <person name="Ortiz-Santana B."/>
            <person name="Ovrebo C."/>
            <person name="Racz N."/>
            <person name="Riley R."/>
            <person name="Savchenko A."/>
            <person name="Shiryaev A."/>
            <person name="Soop K."/>
            <person name="Spirin V."/>
            <person name="Szebenyi C."/>
            <person name="Tomsovsky M."/>
            <person name="Tulloss R.E."/>
            <person name="Uehling J."/>
            <person name="Grigoriev I.V."/>
            <person name="Vagvolgyi C."/>
            <person name="Papp T."/>
            <person name="Martin F.M."/>
            <person name="Miettinen O."/>
            <person name="Hibbett D.S."/>
            <person name="Nagy L.G."/>
        </authorList>
    </citation>
    <scope>NUCLEOTIDE SEQUENCE [LARGE SCALE GENOMIC DNA]</scope>
    <source>
        <strain evidence="2 3">HHB13444</strain>
    </source>
</reference>
<organism evidence="2 3">
    <name type="scientific">Polyporus arcularius HHB13444</name>
    <dbReference type="NCBI Taxonomy" id="1314778"/>
    <lineage>
        <taxon>Eukaryota</taxon>
        <taxon>Fungi</taxon>
        <taxon>Dikarya</taxon>
        <taxon>Basidiomycota</taxon>
        <taxon>Agaricomycotina</taxon>
        <taxon>Agaricomycetes</taxon>
        <taxon>Polyporales</taxon>
        <taxon>Polyporaceae</taxon>
        <taxon>Polyporus</taxon>
    </lineage>
</organism>
<name>A0A5C3NR08_9APHY</name>
<dbReference type="EMBL" id="ML211938">
    <property type="protein sequence ID" value="TFK79755.1"/>
    <property type="molecule type" value="Genomic_DNA"/>
</dbReference>
<proteinExistence type="predicted"/>
<accession>A0A5C3NR08</accession>
<dbReference type="AlphaFoldDB" id="A0A5C3NR08"/>
<sequence length="52" mass="5471">MTSHPAAGRTNTQQPDVLTTRAEPPGAPVSVLDSCQAAACVKLYAGMRDVTW</sequence>
<dbReference type="Proteomes" id="UP000308197">
    <property type="component" value="Unassembled WGS sequence"/>
</dbReference>
<dbReference type="InParanoid" id="A0A5C3NR08"/>
<evidence type="ECO:0000256" key="1">
    <source>
        <dbReference type="SAM" id="MobiDB-lite"/>
    </source>
</evidence>
<feature type="region of interest" description="Disordered" evidence="1">
    <location>
        <begin position="1"/>
        <end position="28"/>
    </location>
</feature>
<protein>
    <submittedName>
        <fullName evidence="2">Uncharacterized protein</fullName>
    </submittedName>
</protein>
<keyword evidence="3" id="KW-1185">Reference proteome</keyword>
<gene>
    <name evidence="2" type="ORF">K466DRAFT_592228</name>
</gene>